<keyword evidence="1" id="KW-1133">Transmembrane helix</keyword>
<sequence length="121" mass="13192">MWVDYHLLPDRELVYLVTAPAFCLLAAGLFLGRRGVTQLCASRLPVALGRISYGIFLGHGFLLIAREYLLESGRLSAASSPVLIAGAIAAYLGGSIVIGWLLWRYVEEPASRTMNAMVPVR</sequence>
<feature type="transmembrane region" description="Helical" evidence="1">
    <location>
        <begin position="82"/>
        <end position="103"/>
    </location>
</feature>
<evidence type="ECO:0008006" key="4">
    <source>
        <dbReference type="Google" id="ProtNLM"/>
    </source>
</evidence>
<evidence type="ECO:0000256" key="1">
    <source>
        <dbReference type="SAM" id="Phobius"/>
    </source>
</evidence>
<accession>A0AA37UT16</accession>
<dbReference type="AlphaFoldDB" id="A0AA37UT16"/>
<protein>
    <recommendedName>
        <fullName evidence="4">Acyltransferase family protein</fullName>
    </recommendedName>
</protein>
<keyword evidence="1" id="KW-0472">Membrane</keyword>
<evidence type="ECO:0000313" key="3">
    <source>
        <dbReference type="Proteomes" id="UP001157161"/>
    </source>
</evidence>
<gene>
    <name evidence="2" type="ORF">GCM10025875_01840</name>
</gene>
<reference evidence="2" key="1">
    <citation type="journal article" date="2014" name="Int. J. Syst. Evol. Microbiol.">
        <title>Complete genome sequence of Corynebacterium casei LMG S-19264T (=DSM 44701T), isolated from a smear-ripened cheese.</title>
        <authorList>
            <consortium name="US DOE Joint Genome Institute (JGI-PGF)"/>
            <person name="Walter F."/>
            <person name="Albersmeier A."/>
            <person name="Kalinowski J."/>
            <person name="Ruckert C."/>
        </authorList>
    </citation>
    <scope>NUCLEOTIDE SEQUENCE</scope>
    <source>
        <strain evidence="2">NBRC 112290</strain>
    </source>
</reference>
<feature type="transmembrane region" description="Helical" evidence="1">
    <location>
        <begin position="13"/>
        <end position="32"/>
    </location>
</feature>
<keyword evidence="3" id="KW-1185">Reference proteome</keyword>
<feature type="transmembrane region" description="Helical" evidence="1">
    <location>
        <begin position="44"/>
        <end position="62"/>
    </location>
</feature>
<proteinExistence type="predicted"/>
<evidence type="ECO:0000313" key="2">
    <source>
        <dbReference type="EMBL" id="GMA30192.1"/>
    </source>
</evidence>
<organism evidence="2 3">
    <name type="scientific">Litorihabitans aurantiacus</name>
    <dbReference type="NCBI Taxonomy" id="1930061"/>
    <lineage>
        <taxon>Bacteria</taxon>
        <taxon>Bacillati</taxon>
        <taxon>Actinomycetota</taxon>
        <taxon>Actinomycetes</taxon>
        <taxon>Micrococcales</taxon>
        <taxon>Beutenbergiaceae</taxon>
        <taxon>Litorihabitans</taxon>
    </lineage>
</organism>
<comment type="caution">
    <text evidence="2">The sequence shown here is derived from an EMBL/GenBank/DDBJ whole genome shotgun (WGS) entry which is preliminary data.</text>
</comment>
<reference evidence="2" key="2">
    <citation type="submission" date="2023-02" db="EMBL/GenBank/DDBJ databases">
        <authorList>
            <person name="Sun Q."/>
            <person name="Mori K."/>
        </authorList>
    </citation>
    <scope>NUCLEOTIDE SEQUENCE</scope>
    <source>
        <strain evidence="2">NBRC 112290</strain>
    </source>
</reference>
<dbReference type="Proteomes" id="UP001157161">
    <property type="component" value="Unassembled WGS sequence"/>
</dbReference>
<name>A0AA37UT16_9MICO</name>
<keyword evidence="1" id="KW-0812">Transmembrane</keyword>
<dbReference type="EMBL" id="BSUM01000001">
    <property type="protein sequence ID" value="GMA30192.1"/>
    <property type="molecule type" value="Genomic_DNA"/>
</dbReference>